<protein>
    <recommendedName>
        <fullName evidence="5">Protein UL49</fullName>
    </recommendedName>
</protein>
<name>E9M5P9_9GAMA</name>
<reference evidence="3 4" key="1">
    <citation type="journal article" date="2011" name="J. Virol.">
        <title>Identification and sequencing of a novel rodent gammaherpesvirus that establishes acute and latent infection in laboratory mice.</title>
        <authorList>
            <person name="Loh J."/>
            <person name="Zhao G."/>
            <person name="Nelson C.A."/>
            <person name="Coder P."/>
            <person name="Droit L."/>
            <person name="Handley S.A."/>
            <person name="Johnson L.S."/>
            <person name="Vachharajani P."/>
            <person name="Guzman H."/>
            <person name="Tesh R.B."/>
            <person name="Wang D."/>
            <person name="Fremont D.H."/>
            <person name="Virgin H.W."/>
        </authorList>
    </citation>
    <scope>NUCLEOTIDE SEQUENCE [LARGE SCALE GENOMIC DNA]</scope>
</reference>
<keyword evidence="3" id="KW-1185">Reference proteome</keyword>
<evidence type="ECO:0000313" key="2">
    <source>
        <dbReference type="EMBL" id="ADW24489.1"/>
    </source>
</evidence>
<dbReference type="GO" id="GO:0019033">
    <property type="term" value="C:viral tegument"/>
    <property type="evidence" value="ECO:0007669"/>
    <property type="project" value="InterPro"/>
</dbReference>
<dbReference type="Pfam" id="PF03117">
    <property type="entry name" value="Herpes_UL49_1"/>
    <property type="match status" value="1"/>
</dbReference>
<dbReference type="EMBL" id="HQ698924">
    <property type="protein sequence ID" value="ADW24489.1"/>
    <property type="molecule type" value="Genomic_DNA"/>
</dbReference>
<dbReference type="Proteomes" id="UP000134313">
    <property type="component" value="Segment"/>
</dbReference>
<evidence type="ECO:0000313" key="1">
    <source>
        <dbReference type="EMBL" id="ADW24407.1"/>
    </source>
</evidence>
<gene>
    <name evidence="2" type="ORF">RHVP-L.66</name>
    <name evidence="1" type="ORF">RHVP.66</name>
</gene>
<proteinExistence type="predicted"/>
<evidence type="ECO:0000313" key="3">
    <source>
        <dbReference type="Proteomes" id="UP000134313"/>
    </source>
</evidence>
<evidence type="ECO:0000313" key="4">
    <source>
        <dbReference type="Proteomes" id="UP000164320"/>
    </source>
</evidence>
<organism evidence="1 3">
    <name type="scientific">Cricetid gammaherpesvirus 2</name>
    <dbReference type="NCBI Taxonomy" id="1605972"/>
    <lineage>
        <taxon>Viruses</taxon>
        <taxon>Duplodnaviria</taxon>
        <taxon>Heunggongvirae</taxon>
        <taxon>Peploviricota</taxon>
        <taxon>Herviviricetes</taxon>
        <taxon>Herpesvirales</taxon>
        <taxon>Orthoherpesviridae</taxon>
        <taxon>Gammaherpesvirinae</taxon>
        <taxon>Rhadinovirus</taxon>
        <taxon>Rhadinovirus cricetidgamma2</taxon>
    </lineage>
</organism>
<dbReference type="RefSeq" id="YP_004207902.1">
    <property type="nucleotide sequence ID" value="NC_015049.1"/>
</dbReference>
<sequence length="406" mass="45679">METPMEPLCRLKIGAQDYTQFCLYGAQLCYQHGWQKLLLSSLPLKKAVTFLLDINGDIKKKWACKQITFECAKALLLRFAMVLYSEVLEADPCELPTLAQTVYYKLVGMSYIKAVELYANMLFVGIKFPLIRVYEEHPLSMPFTKKRYSVGLLSDSHMSVIPSVKRGMEKFTVSQTPEDPEEIAFVSALKDSCKEQPCGNVFYYMMCKLCSEMLVQKRCGIIPLQFIGKRSVYDIALKVTCINLLSSVIRLKIISPRLKQMAAAGHKYKIVLCMECGHCLNIGRGKFLAPSFSPTSVFYCRDQKEKQFTICATTGRIYCAYCGSSDISLCDMIGMAHGTEPFIRVVCASNAVAMLKDTSQKLDVVMPCLGETRSCTIKRRVTVAELLYLTATPERFVCGRCSTPQQ</sequence>
<dbReference type="GeneID" id="10192257"/>
<accession>E9M5P9</accession>
<dbReference type="KEGG" id="vg:10192257"/>
<dbReference type="InterPro" id="IPR004339">
    <property type="entry name" value="UL49"/>
</dbReference>
<dbReference type="OrthoDB" id="7039at10239"/>
<dbReference type="EMBL" id="HQ221963">
    <property type="protein sequence ID" value="ADW24407.1"/>
    <property type="molecule type" value="Genomic_DNA"/>
</dbReference>
<evidence type="ECO:0008006" key="5">
    <source>
        <dbReference type="Google" id="ProtNLM"/>
    </source>
</evidence>
<dbReference type="Proteomes" id="UP000164320">
    <property type="component" value="Genome"/>
</dbReference>
<dbReference type="GO" id="GO:0016032">
    <property type="term" value="P:viral process"/>
    <property type="evidence" value="ECO:0007669"/>
    <property type="project" value="InterPro"/>
</dbReference>